<dbReference type="RefSeq" id="WP_139786930.1">
    <property type="nucleotide sequence ID" value="NZ_LT828577.1"/>
</dbReference>
<dbReference type="Proteomes" id="UP000191931">
    <property type="component" value="Unassembled WGS sequence"/>
</dbReference>
<evidence type="ECO:0000256" key="1">
    <source>
        <dbReference type="SAM" id="MobiDB-lite"/>
    </source>
</evidence>
<organism evidence="2 3">
    <name type="scientific">Desulfamplus magnetovallimortis</name>
    <dbReference type="NCBI Taxonomy" id="1246637"/>
    <lineage>
        <taxon>Bacteria</taxon>
        <taxon>Pseudomonadati</taxon>
        <taxon>Thermodesulfobacteriota</taxon>
        <taxon>Desulfobacteria</taxon>
        <taxon>Desulfobacterales</taxon>
        <taxon>Desulfobacteraceae</taxon>
        <taxon>Desulfamplus</taxon>
    </lineage>
</organism>
<feature type="compositionally biased region" description="Polar residues" evidence="1">
    <location>
        <begin position="42"/>
        <end position="54"/>
    </location>
</feature>
<evidence type="ECO:0000313" key="3">
    <source>
        <dbReference type="Proteomes" id="UP000191931"/>
    </source>
</evidence>
<accession>A0A1W1HF48</accession>
<gene>
    <name evidence="2" type="ORF">MTBBW1_2730001</name>
</gene>
<dbReference type="AlphaFoldDB" id="A0A1W1HF48"/>
<keyword evidence="3" id="KW-1185">Reference proteome</keyword>
<dbReference type="STRING" id="1246637.MTBBW1_2730001"/>
<protein>
    <submittedName>
        <fullName evidence="2">Uncharacterized protein</fullName>
    </submittedName>
</protein>
<sequence length="77" mass="8783">MIGIRFELEKKIKGGQKGNSNNYNGCNQYVTENMDERLTMSHSTISNETPQITPNKIKPDRKEEKGIMHIIVLDTTC</sequence>
<evidence type="ECO:0000313" key="2">
    <source>
        <dbReference type="EMBL" id="SLM31131.1"/>
    </source>
</evidence>
<proteinExistence type="predicted"/>
<reference evidence="2 3" key="1">
    <citation type="submission" date="2017-03" db="EMBL/GenBank/DDBJ databases">
        <authorList>
            <person name="Afonso C.L."/>
            <person name="Miller P.J."/>
            <person name="Scott M.A."/>
            <person name="Spackman E."/>
            <person name="Goraichik I."/>
            <person name="Dimitrov K.M."/>
            <person name="Suarez D.L."/>
            <person name="Swayne D.E."/>
        </authorList>
    </citation>
    <scope>NUCLEOTIDE SEQUENCE [LARGE SCALE GENOMIC DNA]</scope>
    <source>
        <strain evidence="2">PRJEB14757</strain>
    </source>
</reference>
<name>A0A1W1HF48_9BACT</name>
<dbReference type="EMBL" id="FWEV01000194">
    <property type="protein sequence ID" value="SLM31131.1"/>
    <property type="molecule type" value="Genomic_DNA"/>
</dbReference>
<feature type="region of interest" description="Disordered" evidence="1">
    <location>
        <begin position="42"/>
        <end position="63"/>
    </location>
</feature>